<organism evidence="2 3">
    <name type="scientific">Pseudomonas oryzihabitans</name>
    <dbReference type="NCBI Taxonomy" id="47885"/>
    <lineage>
        <taxon>Bacteria</taxon>
        <taxon>Pseudomonadati</taxon>
        <taxon>Pseudomonadota</taxon>
        <taxon>Gammaproteobacteria</taxon>
        <taxon>Pseudomonadales</taxon>
        <taxon>Pseudomonadaceae</taxon>
        <taxon>Pseudomonas</taxon>
    </lineage>
</organism>
<dbReference type="Pfam" id="PF09673">
    <property type="entry name" value="TrbC_Ftype"/>
    <property type="match status" value="1"/>
</dbReference>
<dbReference type="InterPro" id="IPR019106">
    <property type="entry name" value="T4SS_TrbC"/>
</dbReference>
<evidence type="ECO:0000313" key="3">
    <source>
        <dbReference type="Proteomes" id="UP000078356"/>
    </source>
</evidence>
<evidence type="ECO:0000256" key="1">
    <source>
        <dbReference type="SAM" id="SignalP"/>
    </source>
</evidence>
<comment type="caution">
    <text evidence="2">The sequence shown here is derived from an EMBL/GenBank/DDBJ whole genome shotgun (WGS) entry which is preliminary data.</text>
</comment>
<evidence type="ECO:0000313" key="2">
    <source>
        <dbReference type="EMBL" id="OAN31766.1"/>
    </source>
</evidence>
<accession>A0A178LMK9</accession>
<gene>
    <name evidence="2" type="ORF">A4V15_11945</name>
</gene>
<reference evidence="2 3" key="1">
    <citation type="submission" date="2016-04" db="EMBL/GenBank/DDBJ databases">
        <title>Draft Genome Sequences of Staphylococcus capitis Strain H36, S. capitis Strain H65, S. cohnii Strain H62, S. hominis Strain H69, Mycobacterium iranicum Strain H39, Plantibacter sp. Strain H53, Pseudomonas oryzihabitans Strain H72, and Microbacterium sp. Strain H83, isolated from residential settings.</title>
        <authorList>
            <person name="Lymperopoulou D."/>
            <person name="Adams R.I."/>
            <person name="Lindow S."/>
            <person name="Coil D.A."/>
            <person name="Jospin G."/>
            <person name="Eisen J.A."/>
        </authorList>
    </citation>
    <scope>NUCLEOTIDE SEQUENCE [LARGE SCALE GENOMIC DNA]</scope>
    <source>
        <strain evidence="2 3">H72</strain>
    </source>
</reference>
<feature type="signal peptide" evidence="1">
    <location>
        <begin position="1"/>
        <end position="21"/>
    </location>
</feature>
<keyword evidence="1" id="KW-0732">Signal</keyword>
<proteinExistence type="predicted"/>
<dbReference type="RefSeq" id="WP_064306976.1">
    <property type="nucleotide sequence ID" value="NZ_LWCR01000003.1"/>
</dbReference>
<dbReference type="Proteomes" id="UP000078356">
    <property type="component" value="Unassembled WGS sequence"/>
</dbReference>
<dbReference type="AlphaFoldDB" id="A0A178LMK9"/>
<dbReference type="EMBL" id="LWCR01000003">
    <property type="protein sequence ID" value="OAN31766.1"/>
    <property type="molecule type" value="Genomic_DNA"/>
</dbReference>
<dbReference type="OrthoDB" id="6625590at2"/>
<name>A0A178LMK9_9PSED</name>
<sequence length="378" mass="42032">MVSLRAVIGVVALLFATLSAADSAVDQEQAALEHFAADLKEMQVSTQQQVDFTLRNEDFSYLKQSQPLASPLEAPKPPVDTRKVVYQILVSWSLGEAEIKQLLQSYDGDESVELVFRGVPEDMPFALALAKLQRLSLETKTKTSVLINPVVFEEAGVDQVPAIRKLVDQKSVYLAKGTTSTASADEAFARRKEPVLSLGPLVEIAERDLIEVMKERLAKVDMEKMKTRALNTFWDKQTFAELPRATRHRVRALDPTVLVPADMTAADGTVIHKAGDRINPLDMRPFTQRLVIIDPLDPQQVALAKKQVADYGAKQNVVVIVSRVAREQGWDGFAALQNEIDDAAYVLRDDVRSRFAIDFVPSVVTADRHSFYIEEFAP</sequence>
<protein>
    <submittedName>
        <fullName evidence="2">Pilus assembly protein</fullName>
    </submittedName>
</protein>
<feature type="chain" id="PRO_5008091243" evidence="1">
    <location>
        <begin position="22"/>
        <end position="378"/>
    </location>
</feature>